<dbReference type="PANTHER" id="PTHR40274">
    <property type="entry name" value="VIRGINIAMYCIN B LYASE"/>
    <property type="match status" value="1"/>
</dbReference>
<dbReference type="EMBL" id="KB446542">
    <property type="protein sequence ID" value="EME41909.1"/>
    <property type="molecule type" value="Genomic_DNA"/>
</dbReference>
<name>N1PIF5_DOTSN</name>
<dbReference type="InterPro" id="IPR015943">
    <property type="entry name" value="WD40/YVTN_repeat-like_dom_sf"/>
</dbReference>
<dbReference type="AlphaFoldDB" id="N1PIF5"/>
<keyword evidence="2" id="KW-1185">Reference proteome</keyword>
<evidence type="ECO:0000313" key="2">
    <source>
        <dbReference type="Proteomes" id="UP000016933"/>
    </source>
</evidence>
<proteinExistence type="predicted"/>
<dbReference type="SUPFAM" id="SSF63829">
    <property type="entry name" value="Calcium-dependent phosphotriesterase"/>
    <property type="match status" value="2"/>
</dbReference>
<dbReference type="Proteomes" id="UP000016933">
    <property type="component" value="Unassembled WGS sequence"/>
</dbReference>
<dbReference type="Gene3D" id="2.130.10.10">
    <property type="entry name" value="YVTN repeat-like/Quinoprotein amine dehydrogenase"/>
    <property type="match status" value="2"/>
</dbReference>
<evidence type="ECO:0008006" key="3">
    <source>
        <dbReference type="Google" id="ProtNLM"/>
    </source>
</evidence>
<dbReference type="eggNOG" id="ENOG502SXCK">
    <property type="taxonomic scope" value="Eukaryota"/>
</dbReference>
<dbReference type="PANTHER" id="PTHR40274:SF3">
    <property type="entry name" value="VIRGINIAMYCIN B LYASE"/>
    <property type="match status" value="1"/>
</dbReference>
<dbReference type="Pfam" id="PF24684">
    <property type="entry name" value="Vgb_lyase"/>
    <property type="match status" value="1"/>
</dbReference>
<dbReference type="InterPro" id="IPR051344">
    <property type="entry name" value="Vgb"/>
</dbReference>
<reference evidence="1 2" key="2">
    <citation type="journal article" date="2012" name="PLoS Pathog.">
        <title>Diverse lifestyles and strategies of plant pathogenesis encoded in the genomes of eighteen Dothideomycetes fungi.</title>
        <authorList>
            <person name="Ohm R.A."/>
            <person name="Feau N."/>
            <person name="Henrissat B."/>
            <person name="Schoch C.L."/>
            <person name="Horwitz B.A."/>
            <person name="Barry K.W."/>
            <person name="Condon B.J."/>
            <person name="Copeland A.C."/>
            <person name="Dhillon B."/>
            <person name="Glaser F."/>
            <person name="Hesse C.N."/>
            <person name="Kosti I."/>
            <person name="LaButti K."/>
            <person name="Lindquist E.A."/>
            <person name="Lucas S."/>
            <person name="Salamov A.A."/>
            <person name="Bradshaw R.E."/>
            <person name="Ciuffetti L."/>
            <person name="Hamelin R.C."/>
            <person name="Kema G.H.J."/>
            <person name="Lawrence C."/>
            <person name="Scott J.A."/>
            <person name="Spatafora J.W."/>
            <person name="Turgeon B.G."/>
            <person name="de Wit P.J.G.M."/>
            <person name="Zhong S."/>
            <person name="Goodwin S.B."/>
            <person name="Grigoriev I.V."/>
        </authorList>
    </citation>
    <scope>NUCLEOTIDE SEQUENCE [LARGE SCALE GENOMIC DNA]</scope>
    <source>
        <strain evidence="2">NZE10 / CBS 128990</strain>
    </source>
</reference>
<dbReference type="HOGENOM" id="CLU_787981_0_0_1"/>
<gene>
    <name evidence="1" type="ORF">DOTSEDRAFT_65119</name>
</gene>
<sequence length="367" mass="39937">MLPIANVPDRSLLSSVHTDSQYAGRFTTYDLKTPLLGPCDLVDGPDEALWGQGILYNTFFRIDPQTGQYDEYPIPFTTPADNSSIQLPGVAKSLTDRTALSCAIRKGADGNIYAGNGLRNQLVRINPTTKKIDIFQPSAGVLNSLGNLFNFNDLYSADDGIWVTATTGNTFSFFSFATETFTAHQVPTPLALPLGLYVASNGIIYVAELVGNKILTYDPKIQVTQEFPLPEAAQLPAVIRAERNGNVYFSLFPGNGIGRIDMATNEITLFHTNQTLHFGSEDTIDKYGGVWLSSFTTDVMARLDTNTDQFSYVPFPGTLAESGAPGVFGDVPPYVDIAVNYGPGDAIWYTSLTKNQVGRFDISGLYS</sequence>
<organism evidence="1 2">
    <name type="scientific">Dothistroma septosporum (strain NZE10 / CBS 128990)</name>
    <name type="common">Red band needle blight fungus</name>
    <name type="synonym">Mycosphaerella pini</name>
    <dbReference type="NCBI Taxonomy" id="675120"/>
    <lineage>
        <taxon>Eukaryota</taxon>
        <taxon>Fungi</taxon>
        <taxon>Dikarya</taxon>
        <taxon>Ascomycota</taxon>
        <taxon>Pezizomycotina</taxon>
        <taxon>Dothideomycetes</taxon>
        <taxon>Dothideomycetidae</taxon>
        <taxon>Mycosphaerellales</taxon>
        <taxon>Mycosphaerellaceae</taxon>
        <taxon>Dothistroma</taxon>
    </lineage>
</organism>
<evidence type="ECO:0000313" key="1">
    <source>
        <dbReference type="EMBL" id="EME41909.1"/>
    </source>
</evidence>
<protein>
    <recommendedName>
        <fullName evidence="3">SMP-30/Gluconolactonase/LRE-like region domain-containing protein</fullName>
    </recommendedName>
</protein>
<reference evidence="2" key="1">
    <citation type="journal article" date="2012" name="PLoS Genet.">
        <title>The genomes of the fungal plant pathogens Cladosporium fulvum and Dothistroma septosporum reveal adaptation to different hosts and lifestyles but also signatures of common ancestry.</title>
        <authorList>
            <person name="de Wit P.J.G.M."/>
            <person name="van der Burgt A."/>
            <person name="Oekmen B."/>
            <person name="Stergiopoulos I."/>
            <person name="Abd-Elsalam K.A."/>
            <person name="Aerts A.L."/>
            <person name="Bahkali A.H."/>
            <person name="Beenen H.G."/>
            <person name="Chettri P."/>
            <person name="Cox M.P."/>
            <person name="Datema E."/>
            <person name="de Vries R.P."/>
            <person name="Dhillon B."/>
            <person name="Ganley A.R."/>
            <person name="Griffiths S.A."/>
            <person name="Guo Y."/>
            <person name="Hamelin R.C."/>
            <person name="Henrissat B."/>
            <person name="Kabir M.S."/>
            <person name="Jashni M.K."/>
            <person name="Kema G."/>
            <person name="Klaubauf S."/>
            <person name="Lapidus A."/>
            <person name="Levasseur A."/>
            <person name="Lindquist E."/>
            <person name="Mehrabi R."/>
            <person name="Ohm R.A."/>
            <person name="Owen T.J."/>
            <person name="Salamov A."/>
            <person name="Schwelm A."/>
            <person name="Schijlen E."/>
            <person name="Sun H."/>
            <person name="van den Burg H.A."/>
            <person name="van Ham R.C.H.J."/>
            <person name="Zhang S."/>
            <person name="Goodwin S.B."/>
            <person name="Grigoriev I.V."/>
            <person name="Collemare J."/>
            <person name="Bradshaw R.E."/>
        </authorList>
    </citation>
    <scope>NUCLEOTIDE SEQUENCE [LARGE SCALE GENOMIC DNA]</scope>
    <source>
        <strain evidence="2">NZE10 / CBS 128990</strain>
    </source>
</reference>
<dbReference type="OMA" id="CETEFHP"/>
<accession>N1PIF5</accession>
<dbReference type="OrthoDB" id="3625478at2759"/>